<evidence type="ECO:0000256" key="2">
    <source>
        <dbReference type="SAM" id="Phobius"/>
    </source>
</evidence>
<keyword evidence="2" id="KW-0472">Membrane</keyword>
<evidence type="ECO:0000313" key="3">
    <source>
        <dbReference type="EMBL" id="EEC84092.1"/>
    </source>
</evidence>
<evidence type="ECO:0000256" key="1">
    <source>
        <dbReference type="SAM" id="MobiDB-lite"/>
    </source>
</evidence>
<keyword evidence="2" id="KW-1133">Transmembrane helix</keyword>
<keyword evidence="2" id="KW-0812">Transmembrane</keyword>
<organism evidence="3 4">
    <name type="scientific">Oryza sativa subsp. indica</name>
    <name type="common">Rice</name>
    <dbReference type="NCBI Taxonomy" id="39946"/>
    <lineage>
        <taxon>Eukaryota</taxon>
        <taxon>Viridiplantae</taxon>
        <taxon>Streptophyta</taxon>
        <taxon>Embryophyta</taxon>
        <taxon>Tracheophyta</taxon>
        <taxon>Spermatophyta</taxon>
        <taxon>Magnoliopsida</taxon>
        <taxon>Liliopsida</taxon>
        <taxon>Poales</taxon>
        <taxon>Poaceae</taxon>
        <taxon>BOP clade</taxon>
        <taxon>Oryzoideae</taxon>
        <taxon>Oryzeae</taxon>
        <taxon>Oryzinae</taxon>
        <taxon>Oryza</taxon>
        <taxon>Oryza sativa</taxon>
    </lineage>
</organism>
<gene>
    <name evidence="3" type="ORF">OsI_30402</name>
</gene>
<proteinExistence type="predicted"/>
<feature type="transmembrane region" description="Helical" evidence="2">
    <location>
        <begin position="12"/>
        <end position="29"/>
    </location>
</feature>
<dbReference type="Gramene" id="BGIOSGA030220-TA">
    <property type="protein sequence ID" value="BGIOSGA030220-PA"/>
    <property type="gene ID" value="BGIOSGA030220"/>
</dbReference>
<feature type="region of interest" description="Disordered" evidence="1">
    <location>
        <begin position="55"/>
        <end position="79"/>
    </location>
</feature>
<sequence length="189" mass="20728">MRQWCIDHVYGLMSSCIVLIYPLIVPIRLSERKRERQTEWKGWGGYTGQGGVQRMAGGGADGVRREEDPGPSRCGGRGDSVADDVAELMGDGMERHIDNGLGVGGKLSVDSLTGGSEMVDKCDSNGGNNNGLVILKSQLPMSLQERAPLDDLANSKCHDIIKLWPWAMAIWPINRNLAKVPVIWLGRHY</sequence>
<dbReference type="Proteomes" id="UP000007015">
    <property type="component" value="Chromosome 9"/>
</dbReference>
<dbReference type="EMBL" id="CM000134">
    <property type="protein sequence ID" value="EEC84092.1"/>
    <property type="molecule type" value="Genomic_DNA"/>
</dbReference>
<reference evidence="3 4" key="1">
    <citation type="journal article" date="2005" name="PLoS Biol.">
        <title>The genomes of Oryza sativa: a history of duplications.</title>
        <authorList>
            <person name="Yu J."/>
            <person name="Wang J."/>
            <person name="Lin W."/>
            <person name="Li S."/>
            <person name="Li H."/>
            <person name="Zhou J."/>
            <person name="Ni P."/>
            <person name="Dong W."/>
            <person name="Hu S."/>
            <person name="Zeng C."/>
            <person name="Zhang J."/>
            <person name="Zhang Y."/>
            <person name="Li R."/>
            <person name="Xu Z."/>
            <person name="Li S."/>
            <person name="Li X."/>
            <person name="Zheng H."/>
            <person name="Cong L."/>
            <person name="Lin L."/>
            <person name="Yin J."/>
            <person name="Geng J."/>
            <person name="Li G."/>
            <person name="Shi J."/>
            <person name="Liu J."/>
            <person name="Lv H."/>
            <person name="Li J."/>
            <person name="Wang J."/>
            <person name="Deng Y."/>
            <person name="Ran L."/>
            <person name="Shi X."/>
            <person name="Wang X."/>
            <person name="Wu Q."/>
            <person name="Li C."/>
            <person name="Ren X."/>
            <person name="Wang J."/>
            <person name="Wang X."/>
            <person name="Li D."/>
            <person name="Liu D."/>
            <person name="Zhang X."/>
            <person name="Ji Z."/>
            <person name="Zhao W."/>
            <person name="Sun Y."/>
            <person name="Zhang Z."/>
            <person name="Bao J."/>
            <person name="Han Y."/>
            <person name="Dong L."/>
            <person name="Ji J."/>
            <person name="Chen P."/>
            <person name="Wu S."/>
            <person name="Liu J."/>
            <person name="Xiao Y."/>
            <person name="Bu D."/>
            <person name="Tan J."/>
            <person name="Yang L."/>
            <person name="Ye C."/>
            <person name="Zhang J."/>
            <person name="Xu J."/>
            <person name="Zhou Y."/>
            <person name="Yu Y."/>
            <person name="Zhang B."/>
            <person name="Zhuang S."/>
            <person name="Wei H."/>
            <person name="Liu B."/>
            <person name="Lei M."/>
            <person name="Yu H."/>
            <person name="Li Y."/>
            <person name="Xu H."/>
            <person name="Wei S."/>
            <person name="He X."/>
            <person name="Fang L."/>
            <person name="Zhang Z."/>
            <person name="Zhang Y."/>
            <person name="Huang X."/>
            <person name="Su Z."/>
            <person name="Tong W."/>
            <person name="Li J."/>
            <person name="Tong Z."/>
            <person name="Li S."/>
            <person name="Ye J."/>
            <person name="Wang L."/>
            <person name="Fang L."/>
            <person name="Lei T."/>
            <person name="Chen C."/>
            <person name="Chen H."/>
            <person name="Xu Z."/>
            <person name="Li H."/>
            <person name="Huang H."/>
            <person name="Zhang F."/>
            <person name="Xu H."/>
            <person name="Li N."/>
            <person name="Zhao C."/>
            <person name="Li S."/>
            <person name="Dong L."/>
            <person name="Huang Y."/>
            <person name="Li L."/>
            <person name="Xi Y."/>
            <person name="Qi Q."/>
            <person name="Li W."/>
            <person name="Zhang B."/>
            <person name="Hu W."/>
            <person name="Zhang Y."/>
            <person name="Tian X."/>
            <person name="Jiao Y."/>
            <person name="Liang X."/>
            <person name="Jin J."/>
            <person name="Gao L."/>
            <person name="Zheng W."/>
            <person name="Hao B."/>
            <person name="Liu S."/>
            <person name="Wang W."/>
            <person name="Yuan L."/>
            <person name="Cao M."/>
            <person name="McDermott J."/>
            <person name="Samudrala R."/>
            <person name="Wang J."/>
            <person name="Wong G.K."/>
            <person name="Yang H."/>
        </authorList>
    </citation>
    <scope>NUCLEOTIDE SEQUENCE [LARGE SCALE GENOMIC DNA]</scope>
    <source>
        <strain evidence="4">cv. 93-11</strain>
    </source>
</reference>
<keyword evidence="4" id="KW-1185">Reference proteome</keyword>
<accession>B8BCY4</accession>
<dbReference type="HOGENOM" id="CLU_1436614_0_0_1"/>
<dbReference type="AlphaFoldDB" id="B8BCY4"/>
<protein>
    <submittedName>
        <fullName evidence="3">Uncharacterized protein</fullName>
    </submittedName>
</protein>
<evidence type="ECO:0000313" key="4">
    <source>
        <dbReference type="Proteomes" id="UP000007015"/>
    </source>
</evidence>
<name>B8BCY4_ORYSI</name>